<evidence type="ECO:0000313" key="2">
    <source>
        <dbReference type="Proteomes" id="UP001597214"/>
    </source>
</evidence>
<protein>
    <recommendedName>
        <fullName evidence="3">YolD-like family protein</fullName>
    </recommendedName>
</protein>
<evidence type="ECO:0000313" key="1">
    <source>
        <dbReference type="EMBL" id="MFD1736156.1"/>
    </source>
</evidence>
<dbReference type="Proteomes" id="UP001597214">
    <property type="component" value="Unassembled WGS sequence"/>
</dbReference>
<name>A0ABW4LM44_9BACI</name>
<keyword evidence="2" id="KW-1185">Reference proteome</keyword>
<gene>
    <name evidence="1" type="ORF">ACFSCX_06215</name>
</gene>
<organism evidence="1 2">
    <name type="scientific">Bacillus salitolerans</name>
    <dbReference type="NCBI Taxonomy" id="1437434"/>
    <lineage>
        <taxon>Bacteria</taxon>
        <taxon>Bacillati</taxon>
        <taxon>Bacillota</taxon>
        <taxon>Bacilli</taxon>
        <taxon>Bacillales</taxon>
        <taxon>Bacillaceae</taxon>
        <taxon>Bacillus</taxon>
    </lineage>
</organism>
<dbReference type="RefSeq" id="WP_377927303.1">
    <property type="nucleotide sequence ID" value="NZ_JBHUEM010000005.1"/>
</dbReference>
<comment type="caution">
    <text evidence="1">The sequence shown here is derived from an EMBL/GenBank/DDBJ whole genome shotgun (WGS) entry which is preliminary data.</text>
</comment>
<proteinExistence type="predicted"/>
<sequence length="71" mass="8267">MFAFWNNQLKKWQEDNSLVRIVIVEQKKKPLTICGRVILINEVEESFLVYDDDSKNVSSVQLSSIDSMEAF</sequence>
<reference evidence="2" key="1">
    <citation type="journal article" date="2019" name="Int. J. Syst. Evol. Microbiol.">
        <title>The Global Catalogue of Microorganisms (GCM) 10K type strain sequencing project: providing services to taxonomists for standard genome sequencing and annotation.</title>
        <authorList>
            <consortium name="The Broad Institute Genomics Platform"/>
            <consortium name="The Broad Institute Genome Sequencing Center for Infectious Disease"/>
            <person name="Wu L."/>
            <person name="Ma J."/>
        </authorList>
    </citation>
    <scope>NUCLEOTIDE SEQUENCE [LARGE SCALE GENOMIC DNA]</scope>
    <source>
        <strain evidence="2">CCUG 49339</strain>
    </source>
</reference>
<evidence type="ECO:0008006" key="3">
    <source>
        <dbReference type="Google" id="ProtNLM"/>
    </source>
</evidence>
<dbReference type="EMBL" id="JBHUEM010000005">
    <property type="protein sequence ID" value="MFD1736156.1"/>
    <property type="molecule type" value="Genomic_DNA"/>
</dbReference>
<accession>A0ABW4LM44</accession>